<name>A0A3P7L964_DIBLA</name>
<feature type="active site" evidence="5">
    <location>
        <position position="7"/>
    </location>
</feature>
<dbReference type="PANTHER" id="PTHR43353:SF5">
    <property type="entry name" value="SUCCINATE-SEMIALDEHYDE DEHYDROGENASE, MITOCHONDRIAL"/>
    <property type="match status" value="1"/>
</dbReference>
<reference evidence="8 9" key="1">
    <citation type="submission" date="2018-11" db="EMBL/GenBank/DDBJ databases">
        <authorList>
            <consortium name="Pathogen Informatics"/>
        </authorList>
    </citation>
    <scope>NUCLEOTIDE SEQUENCE [LARGE SCALE GENOMIC DNA]</scope>
</reference>
<evidence type="ECO:0000313" key="8">
    <source>
        <dbReference type="EMBL" id="VDN13124.1"/>
    </source>
</evidence>
<evidence type="ECO:0000256" key="6">
    <source>
        <dbReference type="RuleBase" id="RU003345"/>
    </source>
</evidence>
<dbReference type="PROSITE" id="PS00687">
    <property type="entry name" value="ALDEHYDE_DEHYDR_GLU"/>
    <property type="match status" value="1"/>
</dbReference>
<dbReference type="AlphaFoldDB" id="A0A3P7L964"/>
<organism evidence="8 9">
    <name type="scientific">Dibothriocephalus latus</name>
    <name type="common">Fish tapeworm</name>
    <name type="synonym">Diphyllobothrium latum</name>
    <dbReference type="NCBI Taxonomy" id="60516"/>
    <lineage>
        <taxon>Eukaryota</taxon>
        <taxon>Metazoa</taxon>
        <taxon>Spiralia</taxon>
        <taxon>Lophotrochozoa</taxon>
        <taxon>Platyhelminthes</taxon>
        <taxon>Cestoda</taxon>
        <taxon>Eucestoda</taxon>
        <taxon>Diphyllobothriidea</taxon>
        <taxon>Diphyllobothriidae</taxon>
        <taxon>Dibothriocephalus</taxon>
    </lineage>
</organism>
<dbReference type="Proteomes" id="UP000281553">
    <property type="component" value="Unassembled WGS sequence"/>
</dbReference>
<dbReference type="Pfam" id="PF00171">
    <property type="entry name" value="Aldedh"/>
    <property type="match status" value="2"/>
</dbReference>
<evidence type="ECO:0000256" key="4">
    <source>
        <dbReference type="ARBA" id="ARBA00030806"/>
    </source>
</evidence>
<evidence type="ECO:0000313" key="9">
    <source>
        <dbReference type="Proteomes" id="UP000281553"/>
    </source>
</evidence>
<protein>
    <recommendedName>
        <fullName evidence="2">Succinate-semialdehyde dehydrogenase, mitochondrial</fullName>
        <ecNumber evidence="1">1.2.1.24</ecNumber>
    </recommendedName>
    <alternativeName>
        <fullName evidence="4">NAD(+)-dependent succinic semialdehyde dehydrogenase</fullName>
    </alternativeName>
</protein>
<dbReference type="InterPro" id="IPR015590">
    <property type="entry name" value="Aldehyde_DH_dom"/>
</dbReference>
<evidence type="ECO:0000256" key="5">
    <source>
        <dbReference type="PROSITE-ProRule" id="PRU10007"/>
    </source>
</evidence>
<dbReference type="Gene3D" id="3.40.309.10">
    <property type="entry name" value="Aldehyde Dehydrogenase, Chain A, domain 2"/>
    <property type="match status" value="2"/>
</dbReference>
<accession>A0A3P7L964</accession>
<dbReference type="GO" id="GO:0009450">
    <property type="term" value="P:gamma-aminobutyric acid catabolic process"/>
    <property type="evidence" value="ECO:0007669"/>
    <property type="project" value="TreeGrafter"/>
</dbReference>
<dbReference type="PROSITE" id="PS00070">
    <property type="entry name" value="ALDEHYDE_DEHYDR_CYS"/>
    <property type="match status" value="1"/>
</dbReference>
<gene>
    <name evidence="8" type="ORF">DILT_LOCUS8955</name>
</gene>
<dbReference type="EC" id="1.2.1.24" evidence="1"/>
<dbReference type="InterPro" id="IPR016160">
    <property type="entry name" value="Ald_DH_CS_CYS"/>
</dbReference>
<dbReference type="FunFam" id="3.40.605.10:FF:000026">
    <property type="entry name" value="Aldehyde dehydrogenase, putative"/>
    <property type="match status" value="1"/>
</dbReference>
<dbReference type="InterPro" id="IPR016162">
    <property type="entry name" value="Ald_DH_N"/>
</dbReference>
<feature type="domain" description="Aldehyde dehydrogenase" evidence="7">
    <location>
        <begin position="1"/>
        <end position="87"/>
    </location>
</feature>
<dbReference type="InterPro" id="IPR016161">
    <property type="entry name" value="Ald_DH/histidinol_DH"/>
</dbReference>
<dbReference type="GO" id="GO:0004777">
    <property type="term" value="F:succinate-semialdehyde dehydrogenase (NAD+) activity"/>
    <property type="evidence" value="ECO:0007669"/>
    <property type="project" value="UniProtKB-EC"/>
</dbReference>
<evidence type="ECO:0000256" key="1">
    <source>
        <dbReference type="ARBA" id="ARBA00013051"/>
    </source>
</evidence>
<evidence type="ECO:0000256" key="3">
    <source>
        <dbReference type="ARBA" id="ARBA00023002"/>
    </source>
</evidence>
<keyword evidence="3 6" id="KW-0560">Oxidoreductase</keyword>
<feature type="domain" description="Aldehyde dehydrogenase" evidence="7">
    <location>
        <begin position="117"/>
        <end position="257"/>
    </location>
</feature>
<dbReference type="Gene3D" id="3.40.605.10">
    <property type="entry name" value="Aldehyde Dehydrogenase, Chain A, domain 1"/>
    <property type="match status" value="1"/>
</dbReference>
<dbReference type="InterPro" id="IPR029510">
    <property type="entry name" value="Ald_DH_CS_GLU"/>
</dbReference>
<dbReference type="InterPro" id="IPR050740">
    <property type="entry name" value="Aldehyde_DH_Superfamily"/>
</dbReference>
<dbReference type="EMBL" id="UYRU01055614">
    <property type="protein sequence ID" value="VDN13124.1"/>
    <property type="molecule type" value="Genomic_DNA"/>
</dbReference>
<comment type="similarity">
    <text evidence="6">Belongs to the aldehyde dehydrogenase family.</text>
</comment>
<dbReference type="InterPro" id="IPR016163">
    <property type="entry name" value="Ald_DH_C"/>
</dbReference>
<sequence length="264" mass="28072">MKRATLELGGNAPFIVFESADLTKAVDQVIASKFRCSGQTCICANRIIVQEPIYDQFVLLLTEAVSKLQLGVHQGPLINKAALNKVSCLFFSILLTVTSPLASAKTISCIAADVGVLVSKLVESSISEGAVPTIGGKSLSDGRKGFFYPPSVLRNCTPKMACGREEIFGPVAPVISFRTEEEALEIANSTPYGLAAYMFSRDPAQCWRVSEGLQAGLVGVNSGMVSTPEAPFGGVKQSGIGREGGPHALTEFMDVKYTCWGDIN</sequence>
<evidence type="ECO:0000259" key="7">
    <source>
        <dbReference type="Pfam" id="PF00171"/>
    </source>
</evidence>
<proteinExistence type="inferred from homology"/>
<keyword evidence="9" id="KW-1185">Reference proteome</keyword>
<evidence type="ECO:0000256" key="2">
    <source>
        <dbReference type="ARBA" id="ARBA00019842"/>
    </source>
</evidence>
<dbReference type="OrthoDB" id="310895at2759"/>
<dbReference type="SUPFAM" id="SSF53720">
    <property type="entry name" value="ALDH-like"/>
    <property type="match status" value="1"/>
</dbReference>
<dbReference type="PANTHER" id="PTHR43353">
    <property type="entry name" value="SUCCINATE-SEMIALDEHYDE DEHYDROGENASE, MITOCHONDRIAL"/>
    <property type="match status" value="1"/>
</dbReference>